<organism evidence="1 2">
    <name type="scientific">Colletotrichum phormii</name>
    <dbReference type="NCBI Taxonomy" id="359342"/>
    <lineage>
        <taxon>Eukaryota</taxon>
        <taxon>Fungi</taxon>
        <taxon>Dikarya</taxon>
        <taxon>Ascomycota</taxon>
        <taxon>Pezizomycotina</taxon>
        <taxon>Sordariomycetes</taxon>
        <taxon>Hypocreomycetidae</taxon>
        <taxon>Glomerellales</taxon>
        <taxon>Glomerellaceae</taxon>
        <taxon>Colletotrichum</taxon>
        <taxon>Colletotrichum acutatum species complex</taxon>
    </lineage>
</organism>
<gene>
    <name evidence="1" type="ORF">BDP81DRAFT_20343</name>
</gene>
<sequence>MTCVFFRVYEEAVSSKKFDVGKAISPEVETLTHEHFLEAVKILKQDPRASRRKVVAELQQRIKHGRPTEEETEISKILGLAVRVLIMTDCYAPTHHTINYTVAGFKPTSWGVGEEFIDFFSALNPWLSHHGTESRNPHN</sequence>
<dbReference type="Proteomes" id="UP001243989">
    <property type="component" value="Unassembled WGS sequence"/>
</dbReference>
<accession>A0AAJ0A4K1</accession>
<comment type="caution">
    <text evidence="1">The sequence shown here is derived from an EMBL/GenBank/DDBJ whole genome shotgun (WGS) entry which is preliminary data.</text>
</comment>
<keyword evidence="2" id="KW-1185">Reference proteome</keyword>
<protein>
    <submittedName>
        <fullName evidence="1">Uncharacterized protein</fullName>
    </submittedName>
</protein>
<dbReference type="EMBL" id="JAHMHQ010000001">
    <property type="protein sequence ID" value="KAK1656367.1"/>
    <property type="molecule type" value="Genomic_DNA"/>
</dbReference>
<dbReference type="GeneID" id="85467435"/>
<dbReference type="AlphaFoldDB" id="A0AAJ0A4K1"/>
<evidence type="ECO:0000313" key="1">
    <source>
        <dbReference type="EMBL" id="KAK1656367.1"/>
    </source>
</evidence>
<dbReference type="RefSeq" id="XP_060452411.1">
    <property type="nucleotide sequence ID" value="XM_060582573.1"/>
</dbReference>
<reference evidence="1" key="1">
    <citation type="submission" date="2021-06" db="EMBL/GenBank/DDBJ databases">
        <title>Comparative genomics, transcriptomics and evolutionary studies reveal genomic signatures of adaptation to plant cell wall in hemibiotrophic fungi.</title>
        <authorList>
            <consortium name="DOE Joint Genome Institute"/>
            <person name="Baroncelli R."/>
            <person name="Diaz J.F."/>
            <person name="Benocci T."/>
            <person name="Peng M."/>
            <person name="Battaglia E."/>
            <person name="Haridas S."/>
            <person name="Andreopoulos W."/>
            <person name="Labutti K."/>
            <person name="Pangilinan J."/>
            <person name="Floch G.L."/>
            <person name="Makela M.R."/>
            <person name="Henrissat B."/>
            <person name="Grigoriev I.V."/>
            <person name="Crouch J.A."/>
            <person name="De Vries R.P."/>
            <person name="Sukno S.A."/>
            <person name="Thon M.R."/>
        </authorList>
    </citation>
    <scope>NUCLEOTIDE SEQUENCE</scope>
    <source>
        <strain evidence="1">CBS 102054</strain>
    </source>
</reference>
<name>A0AAJ0A4K1_9PEZI</name>
<evidence type="ECO:0000313" key="2">
    <source>
        <dbReference type="Proteomes" id="UP001243989"/>
    </source>
</evidence>
<proteinExistence type="predicted"/>